<dbReference type="GO" id="GO:0015225">
    <property type="term" value="F:biotin transmembrane transporter activity"/>
    <property type="evidence" value="ECO:0007669"/>
    <property type="project" value="UniProtKB-UniRule"/>
</dbReference>
<feature type="transmembrane region" description="Helical" evidence="3">
    <location>
        <begin position="60"/>
        <end position="82"/>
    </location>
</feature>
<evidence type="ECO:0000256" key="2">
    <source>
        <dbReference type="PIRNR" id="PIRNR016661"/>
    </source>
</evidence>
<gene>
    <name evidence="4" type="ORF">HCT46_03250</name>
</gene>
<dbReference type="InterPro" id="IPR003784">
    <property type="entry name" value="BioY"/>
</dbReference>
<accession>A0A968GD85</accession>
<dbReference type="PIRSF" id="PIRSF016661">
    <property type="entry name" value="BioY"/>
    <property type="match status" value="1"/>
</dbReference>
<keyword evidence="3" id="KW-0812">Transmembrane</keyword>
<dbReference type="RefSeq" id="WP_167703371.1">
    <property type="nucleotide sequence ID" value="NZ_CP118168.1"/>
</dbReference>
<evidence type="ECO:0000313" key="4">
    <source>
        <dbReference type="EMBL" id="NIZ46932.1"/>
    </source>
</evidence>
<dbReference type="PANTHER" id="PTHR34295">
    <property type="entry name" value="BIOTIN TRANSPORTER BIOY"/>
    <property type="match status" value="1"/>
</dbReference>
<dbReference type="EMBL" id="JAATLK010000001">
    <property type="protein sequence ID" value="NIZ46932.1"/>
    <property type="molecule type" value="Genomic_DNA"/>
</dbReference>
<evidence type="ECO:0000313" key="5">
    <source>
        <dbReference type="Proteomes" id="UP000752013"/>
    </source>
</evidence>
<comment type="similarity">
    <text evidence="1 2">Belongs to the BioY family.</text>
</comment>
<comment type="caution">
    <text evidence="4">The sequence shown here is derived from an EMBL/GenBank/DDBJ whole genome shotgun (WGS) entry which is preliminary data.</text>
</comment>
<feature type="transmembrane region" description="Helical" evidence="3">
    <location>
        <begin position="12"/>
        <end position="30"/>
    </location>
</feature>
<protein>
    <recommendedName>
        <fullName evidence="2">Biotin transporter</fullName>
    </recommendedName>
</protein>
<organism evidence="4 5">
    <name type="scientific">Entomospira nematocerorum</name>
    <dbReference type="NCBI Taxonomy" id="2719987"/>
    <lineage>
        <taxon>Bacteria</taxon>
        <taxon>Pseudomonadati</taxon>
        <taxon>Spirochaetota</taxon>
        <taxon>Spirochaetia</taxon>
        <taxon>Spirochaetales</taxon>
        <taxon>Spirochaetaceae</taxon>
        <taxon>Entomospira</taxon>
    </lineage>
</organism>
<keyword evidence="5" id="KW-1185">Reference proteome</keyword>
<feature type="transmembrane region" description="Helical" evidence="3">
    <location>
        <begin position="36"/>
        <end position="53"/>
    </location>
</feature>
<dbReference type="Gene3D" id="1.10.1760.20">
    <property type="match status" value="1"/>
</dbReference>
<keyword evidence="3" id="KW-1133">Transmembrane helix</keyword>
<evidence type="ECO:0000256" key="1">
    <source>
        <dbReference type="ARBA" id="ARBA00010692"/>
    </source>
</evidence>
<comment type="subcellular location">
    <subcellularLocation>
        <location evidence="2">Cell membrane</location>
        <topology evidence="2">Multi-pass membrane protein</topology>
    </subcellularLocation>
</comment>
<dbReference type="Pfam" id="PF02632">
    <property type="entry name" value="BioY"/>
    <property type="match status" value="1"/>
</dbReference>
<proteinExistence type="inferred from homology"/>
<keyword evidence="2" id="KW-1003">Cell membrane</keyword>
<evidence type="ECO:0000256" key="3">
    <source>
        <dbReference type="SAM" id="Phobius"/>
    </source>
</evidence>
<feature type="transmembrane region" description="Helical" evidence="3">
    <location>
        <begin position="119"/>
        <end position="143"/>
    </location>
</feature>
<sequence>MISNRIHQSTSTALFVALFSVSSYITLPIVQIPFTAQSIFIMLSGLILGKNLAVASVMSWLLLGILGLPVFAQGGGGLAILLSPRGGYLIGYILMAYTAGIWPTDLLQQRMSPTIRTTLRTFLLLPSMLSVYIIALPWLRWQIEGGFSFDEVNTLWHSWQKTLFIGFFPFIFTDLVKTIIVAFTYETVLRHKYSHFLSEYN</sequence>
<feature type="transmembrane region" description="Helical" evidence="3">
    <location>
        <begin position="88"/>
        <end position="107"/>
    </location>
</feature>
<keyword evidence="2 3" id="KW-0472">Membrane</keyword>
<feature type="transmembrane region" description="Helical" evidence="3">
    <location>
        <begin position="163"/>
        <end position="185"/>
    </location>
</feature>
<keyword evidence="2" id="KW-0813">Transport</keyword>
<dbReference type="PANTHER" id="PTHR34295:SF1">
    <property type="entry name" value="BIOTIN TRANSPORTER BIOY"/>
    <property type="match status" value="1"/>
</dbReference>
<reference evidence="4" key="1">
    <citation type="submission" date="2020-03" db="EMBL/GenBank/DDBJ databases">
        <title>Spirochaetal bacteria isolated from arthropods constitute a novel genus Entomospira genus novum within the order Spirochaetales.</title>
        <authorList>
            <person name="Grana-Miraglia L."/>
            <person name="Sikutova S."/>
            <person name="Fingerle V."/>
            <person name="Sing A."/>
            <person name="Castillo-Ramirez S."/>
            <person name="Margos G."/>
            <person name="Rudolf I."/>
        </authorList>
    </citation>
    <scope>NUCLEOTIDE SEQUENCE</scope>
    <source>
        <strain evidence="4">BR208</strain>
    </source>
</reference>
<dbReference type="AlphaFoldDB" id="A0A968GD85"/>
<dbReference type="GO" id="GO:0005886">
    <property type="term" value="C:plasma membrane"/>
    <property type="evidence" value="ECO:0007669"/>
    <property type="project" value="UniProtKB-SubCell"/>
</dbReference>
<name>A0A968GD85_9SPIO</name>
<dbReference type="Proteomes" id="UP000752013">
    <property type="component" value="Unassembled WGS sequence"/>
</dbReference>